<reference evidence="2" key="2">
    <citation type="journal article" date="2015" name="Data Brief">
        <title>Shoot transcriptome of the giant reed, Arundo donax.</title>
        <authorList>
            <person name="Barrero R.A."/>
            <person name="Guerrero F.D."/>
            <person name="Moolhuijzen P."/>
            <person name="Goolsby J.A."/>
            <person name="Tidwell J."/>
            <person name="Bellgard S.E."/>
            <person name="Bellgard M.I."/>
        </authorList>
    </citation>
    <scope>NUCLEOTIDE SEQUENCE</scope>
    <source>
        <tissue evidence="2">Shoot tissue taken approximately 20 cm above the soil surface</tissue>
    </source>
</reference>
<protein>
    <submittedName>
        <fullName evidence="2">Uncharacterized protein</fullName>
    </submittedName>
</protein>
<dbReference type="EMBL" id="GBRH01223421">
    <property type="protein sequence ID" value="JAD74474.1"/>
    <property type="molecule type" value="Transcribed_RNA"/>
</dbReference>
<evidence type="ECO:0000313" key="2">
    <source>
        <dbReference type="EMBL" id="JAD74474.1"/>
    </source>
</evidence>
<proteinExistence type="predicted"/>
<keyword evidence="1" id="KW-1133">Transmembrane helix</keyword>
<name>A0A0A9CDR2_ARUDO</name>
<sequence length="157" mass="17971">MRQGIPLTTTEVGYSLKRIYDRASEADFLLVSTRWLCDSRTHPAGISFAPVFLYCTAWYFFNPSSYAFHTASCAVSPPSCAFGTPFFAFGTPSFTSYFLRTSLVRDRRVLFITGPKDYSASPFAADSRRRRMRRHLVVVLLSMWTHSSAVHHRRSRH</sequence>
<evidence type="ECO:0000256" key="1">
    <source>
        <dbReference type="SAM" id="Phobius"/>
    </source>
</evidence>
<organism evidence="2">
    <name type="scientific">Arundo donax</name>
    <name type="common">Giant reed</name>
    <name type="synonym">Donax arundinaceus</name>
    <dbReference type="NCBI Taxonomy" id="35708"/>
    <lineage>
        <taxon>Eukaryota</taxon>
        <taxon>Viridiplantae</taxon>
        <taxon>Streptophyta</taxon>
        <taxon>Embryophyta</taxon>
        <taxon>Tracheophyta</taxon>
        <taxon>Spermatophyta</taxon>
        <taxon>Magnoliopsida</taxon>
        <taxon>Liliopsida</taxon>
        <taxon>Poales</taxon>
        <taxon>Poaceae</taxon>
        <taxon>PACMAD clade</taxon>
        <taxon>Arundinoideae</taxon>
        <taxon>Arundineae</taxon>
        <taxon>Arundo</taxon>
    </lineage>
</organism>
<keyword evidence="1" id="KW-0472">Membrane</keyword>
<reference evidence="2" key="1">
    <citation type="submission" date="2014-09" db="EMBL/GenBank/DDBJ databases">
        <authorList>
            <person name="Magalhaes I.L.F."/>
            <person name="Oliveira U."/>
            <person name="Santos F.R."/>
            <person name="Vidigal T.H.D.A."/>
            <person name="Brescovit A.D."/>
            <person name="Santos A.J."/>
        </authorList>
    </citation>
    <scope>NUCLEOTIDE SEQUENCE</scope>
    <source>
        <tissue evidence="2">Shoot tissue taken approximately 20 cm above the soil surface</tissue>
    </source>
</reference>
<feature type="transmembrane region" description="Helical" evidence="1">
    <location>
        <begin position="44"/>
        <end position="61"/>
    </location>
</feature>
<feature type="transmembrane region" description="Helical" evidence="1">
    <location>
        <begin position="81"/>
        <end position="99"/>
    </location>
</feature>
<keyword evidence="1" id="KW-0812">Transmembrane</keyword>
<dbReference type="AlphaFoldDB" id="A0A0A9CDR2"/>
<accession>A0A0A9CDR2</accession>